<feature type="region of interest" description="Disordered" evidence="13">
    <location>
        <begin position="1"/>
        <end position="58"/>
    </location>
</feature>
<evidence type="ECO:0000256" key="8">
    <source>
        <dbReference type="ARBA" id="ARBA00022771"/>
    </source>
</evidence>
<keyword evidence="8 12" id="KW-0863">Zinc-finger</keyword>
<comment type="catalytic activity">
    <reaction evidence="1">
        <text>S-ubiquitinyl-[E2 ubiquitin-conjugating enzyme]-L-cysteine + [acceptor protein]-L-lysine = [E2 ubiquitin-conjugating enzyme]-L-cysteine + N(6)-ubiquitinyl-[acceptor protein]-L-lysine.</text>
        <dbReference type="EC" id="2.3.2.27"/>
    </reaction>
</comment>
<evidence type="ECO:0000259" key="15">
    <source>
        <dbReference type="PROSITE" id="PS51081"/>
    </source>
</evidence>
<dbReference type="Gene3D" id="3.30.70.100">
    <property type="match status" value="1"/>
</dbReference>
<name>A0ABD1P0Z2_9LAMI</name>
<evidence type="ECO:0000256" key="1">
    <source>
        <dbReference type="ARBA" id="ARBA00000900"/>
    </source>
</evidence>
<dbReference type="Gene3D" id="3.30.40.10">
    <property type="entry name" value="Zinc/RING finger domain, C3HC4 (zinc finger)"/>
    <property type="match status" value="1"/>
</dbReference>
<keyword evidence="10" id="KW-0862">Zinc</keyword>
<evidence type="ECO:0000256" key="6">
    <source>
        <dbReference type="ARBA" id="ARBA00022679"/>
    </source>
</evidence>
<evidence type="ECO:0000256" key="5">
    <source>
        <dbReference type="ARBA" id="ARBA00012483"/>
    </source>
</evidence>
<evidence type="ECO:0000256" key="12">
    <source>
        <dbReference type="PROSITE-ProRule" id="PRU00455"/>
    </source>
</evidence>
<dbReference type="GO" id="GO:0009626">
    <property type="term" value="P:plant-type hypersensitive response"/>
    <property type="evidence" value="ECO:0007669"/>
    <property type="project" value="UniProtKB-KW"/>
</dbReference>
<evidence type="ECO:0000256" key="4">
    <source>
        <dbReference type="ARBA" id="ARBA00009119"/>
    </source>
</evidence>
<feature type="domain" description="HMA" evidence="14">
    <location>
        <begin position="424"/>
        <end position="487"/>
    </location>
</feature>
<dbReference type="Pfam" id="PF00403">
    <property type="entry name" value="HMA"/>
    <property type="match status" value="1"/>
</dbReference>
<dbReference type="PROSITE" id="PS50846">
    <property type="entry name" value="HMA_2"/>
    <property type="match status" value="1"/>
</dbReference>
<dbReference type="EC" id="2.3.2.27" evidence="5"/>
<evidence type="ECO:0000256" key="9">
    <source>
        <dbReference type="ARBA" id="ARBA00022786"/>
    </source>
</evidence>
<evidence type="ECO:0000313" key="17">
    <source>
        <dbReference type="Proteomes" id="UP001604277"/>
    </source>
</evidence>
<dbReference type="Pfam" id="PF21361">
    <property type="entry name" value="Sina_ZnF"/>
    <property type="match status" value="1"/>
</dbReference>
<evidence type="ECO:0000256" key="3">
    <source>
        <dbReference type="ARBA" id="ARBA00004906"/>
    </source>
</evidence>
<dbReference type="PANTHER" id="PTHR46632:SF16">
    <property type="entry name" value="E3 UBIQUITIN-PROTEIN LIGASE SINA-LIKE 10"/>
    <property type="match status" value="1"/>
</dbReference>
<gene>
    <name evidence="16" type="ORF">Fot_56194</name>
</gene>
<protein>
    <recommendedName>
        <fullName evidence="5">RING-type E3 ubiquitin transferase</fullName>
        <ecNumber evidence="5">2.3.2.27</ecNumber>
    </recommendedName>
</protein>
<dbReference type="InterPro" id="IPR013083">
    <property type="entry name" value="Znf_RING/FYVE/PHD"/>
</dbReference>
<proteinExistence type="inferred from homology"/>
<evidence type="ECO:0000259" key="14">
    <source>
        <dbReference type="PROSITE" id="PS50846"/>
    </source>
</evidence>
<comment type="caution">
    <text evidence="16">The sequence shown here is derived from an EMBL/GenBank/DDBJ whole genome shotgun (WGS) entry which is preliminary data.</text>
</comment>
<keyword evidence="17" id="KW-1185">Reference proteome</keyword>
<dbReference type="GO" id="GO:0008270">
    <property type="term" value="F:zinc ion binding"/>
    <property type="evidence" value="ECO:0007669"/>
    <property type="project" value="UniProtKB-KW"/>
</dbReference>
<dbReference type="InterPro" id="IPR006121">
    <property type="entry name" value="HMA_dom"/>
</dbReference>
<organism evidence="16 17">
    <name type="scientific">Forsythia ovata</name>
    <dbReference type="NCBI Taxonomy" id="205694"/>
    <lineage>
        <taxon>Eukaryota</taxon>
        <taxon>Viridiplantae</taxon>
        <taxon>Streptophyta</taxon>
        <taxon>Embryophyta</taxon>
        <taxon>Tracheophyta</taxon>
        <taxon>Spermatophyta</taxon>
        <taxon>Magnoliopsida</taxon>
        <taxon>eudicotyledons</taxon>
        <taxon>Gunneridae</taxon>
        <taxon>Pentapetalae</taxon>
        <taxon>asterids</taxon>
        <taxon>lamiids</taxon>
        <taxon>Lamiales</taxon>
        <taxon>Oleaceae</taxon>
        <taxon>Forsythieae</taxon>
        <taxon>Forsythia</taxon>
    </lineage>
</organism>
<dbReference type="InterPro" id="IPR036163">
    <property type="entry name" value="HMA_dom_sf"/>
</dbReference>
<dbReference type="EMBL" id="JBFOLJ010000039">
    <property type="protein sequence ID" value="KAL2457530.1"/>
    <property type="molecule type" value="Genomic_DNA"/>
</dbReference>
<reference evidence="17" key="1">
    <citation type="submission" date="2024-07" db="EMBL/GenBank/DDBJ databases">
        <title>Two chromosome-level genome assemblies of Korean endemic species Abeliophyllum distichum and Forsythia ovata (Oleaceae).</title>
        <authorList>
            <person name="Jang H."/>
        </authorList>
    </citation>
    <scope>NUCLEOTIDE SEQUENCE [LARGE SCALE GENOMIC DNA]</scope>
</reference>
<evidence type="ECO:0000313" key="16">
    <source>
        <dbReference type="EMBL" id="KAL2457530.1"/>
    </source>
</evidence>
<dbReference type="InterPro" id="IPR013010">
    <property type="entry name" value="Znf_SIAH"/>
</dbReference>
<dbReference type="AlphaFoldDB" id="A0ABD1P0Z2"/>
<evidence type="ECO:0000256" key="11">
    <source>
        <dbReference type="ARBA" id="ARBA00024004"/>
    </source>
</evidence>
<comment type="pathway">
    <text evidence="3">Protein modification; protein ubiquitination.</text>
</comment>
<feature type="domain" description="SIAH-type" evidence="15">
    <location>
        <begin position="126"/>
        <end position="184"/>
    </location>
</feature>
<sequence length="658" mass="73924">MAGSKGQDDESDEDDRQPLHARLRTTTKGKDGPGKQRPWSSVTSTKKNTGRHGEEKSDRQISVILSDTDVLDCPICFEPLRLQVFQCKNGHIACASCCTKMANKCSNCSLQIGFVRCRAIEKVVESVTISCPNAYYGCKETMLYSKKLDHENACIYVPCSCPHPACDYVGLPPVLYTHFVGNHSDYSMLFDFDSPIPISSLDKSHNQIFLLERNECIIFVLNNTTNSLGSLVNVVRMGRASEKRRSSYRLISRDGESTIKLDSVADNMPRWSPCGLVKKFLLVPNEFIGSSGRFKLEVIIRRPRKPRFSIPTAATSATTSAAPRQKAKQGFSELILEEGESMKVMEEEAQESSNEEEETDEQLFVILSDLMCLIAPFVLNPSRCRSFRYGNCSLPIGYYRCRAIEKVVESVKISCQNADYECKEKTHVLKVHVHCHGCVQKVKKLLRRIEGVYEVTIDAEEHKVTVSGNVDCATLIRKLAKSGKQAKLWSSSPSQDRELTNCTYDDKYLNQMQNPIASLDYSKCQPLLSPPLDTETDRRDFQEYLNQGLGMEFLKCEKENSLGMEAKMDDEILGWDGSIDNDAGTAEGGMNSMKSLRGHNPGFVGLEGREISKLQNFCTRMPGPEYCYPSPILMNNMQGHWYSQPYPILIFHQHAGDV</sequence>
<evidence type="ECO:0000256" key="10">
    <source>
        <dbReference type="ARBA" id="ARBA00022833"/>
    </source>
</evidence>
<dbReference type="CDD" id="cd00371">
    <property type="entry name" value="HMA"/>
    <property type="match status" value="1"/>
</dbReference>
<dbReference type="GO" id="GO:0016020">
    <property type="term" value="C:membrane"/>
    <property type="evidence" value="ECO:0007669"/>
    <property type="project" value="UniProtKB-SubCell"/>
</dbReference>
<dbReference type="InterPro" id="IPR049548">
    <property type="entry name" value="Sina-like_RING"/>
</dbReference>
<keyword evidence="7" id="KW-0479">Metal-binding</keyword>
<evidence type="ECO:0000256" key="7">
    <source>
        <dbReference type="ARBA" id="ARBA00022723"/>
    </source>
</evidence>
<dbReference type="PANTHER" id="PTHR46632">
    <property type="entry name" value="E3 UBIQUITIN-PROTEIN LIGASE SINA-LIKE 4"/>
    <property type="match status" value="1"/>
</dbReference>
<dbReference type="SUPFAM" id="SSF49599">
    <property type="entry name" value="TRAF domain-like"/>
    <property type="match status" value="1"/>
</dbReference>
<dbReference type="GO" id="GO:0061630">
    <property type="term" value="F:ubiquitin protein ligase activity"/>
    <property type="evidence" value="ECO:0007669"/>
    <property type="project" value="UniProtKB-EC"/>
</dbReference>
<comment type="similarity">
    <text evidence="4">Belongs to the SINA (Seven in absentia) family.</text>
</comment>
<dbReference type="Pfam" id="PF21362">
    <property type="entry name" value="Sina_RING"/>
    <property type="match status" value="1"/>
</dbReference>
<dbReference type="Proteomes" id="UP001604277">
    <property type="component" value="Unassembled WGS sequence"/>
</dbReference>
<dbReference type="CDD" id="cd16571">
    <property type="entry name" value="RING-HC_SIAHs"/>
    <property type="match status" value="1"/>
</dbReference>
<evidence type="ECO:0000256" key="2">
    <source>
        <dbReference type="ARBA" id="ARBA00004170"/>
    </source>
</evidence>
<evidence type="ECO:0000256" key="13">
    <source>
        <dbReference type="SAM" id="MobiDB-lite"/>
    </source>
</evidence>
<comment type="subcellular location">
    <subcellularLocation>
        <location evidence="2">Membrane</location>
        <topology evidence="2">Peripheral membrane protein</topology>
    </subcellularLocation>
</comment>
<feature type="compositionally biased region" description="Polar residues" evidence="13">
    <location>
        <begin position="38"/>
        <end position="47"/>
    </location>
</feature>
<dbReference type="InterPro" id="IPR044286">
    <property type="entry name" value="SINL_plant"/>
</dbReference>
<dbReference type="SUPFAM" id="SSF55008">
    <property type="entry name" value="HMA, heavy metal-associated domain"/>
    <property type="match status" value="1"/>
</dbReference>
<comment type="function">
    <text evidence="11">E3 ubiquitin-protein ligase that mediates ubiquitination and subsequent proteasomal degradation of target proteins. E3 ubiquitin ligases accept ubiquitin from an E2 ubiquitin-conjugating enzyme in the form of a thioester and then directly transfers the ubiquitin to targeted substrates. It probably triggers the ubiquitin-mediated degradation of different substrates.</text>
</comment>
<dbReference type="PROSITE" id="PS51081">
    <property type="entry name" value="ZF_SIAH"/>
    <property type="match status" value="1"/>
</dbReference>
<keyword evidence="9" id="KW-0833">Ubl conjugation pathway</keyword>
<accession>A0ABD1P0Z2</accession>
<keyword evidence="6 16" id="KW-0808">Transferase</keyword>